<dbReference type="AlphaFoldDB" id="A0A9W6V8Y8"/>
<gene>
    <name evidence="2" type="ORF">Aglo03_12390</name>
</gene>
<evidence type="ECO:0008006" key="4">
    <source>
        <dbReference type="Google" id="ProtNLM"/>
    </source>
</evidence>
<keyword evidence="1" id="KW-0472">Membrane</keyword>
<proteinExistence type="predicted"/>
<dbReference type="NCBIfam" id="TIGR04222">
    <property type="entry name" value="near_uncomplex"/>
    <property type="match status" value="1"/>
</dbReference>
<dbReference type="Proteomes" id="UP001165042">
    <property type="component" value="Unassembled WGS sequence"/>
</dbReference>
<protein>
    <recommendedName>
        <fullName evidence="4">TIGR04222 domain-containing protein</fullName>
    </recommendedName>
</protein>
<evidence type="ECO:0000313" key="3">
    <source>
        <dbReference type="Proteomes" id="UP001165042"/>
    </source>
</evidence>
<sequence>MDLLGNEELGLLAGGPKRAAEVAFVSLLDAGAVRVSWQGVVSAVAGEHPTRTALEDAVVRLTHQPVEALISAVATSPAATDLRTGLADRGYLKPLRTILAARALMVVAAVALLAVVTTAPTIWVSVAIAAAVAALPVLVGWSRRLTDTGRQQMAKLVGVAILSNRLAVVARLGLMGHVGDLRVWQALDLPLPASFAMRKNSEGGYSDGGCGGGCGGGD</sequence>
<feature type="transmembrane region" description="Helical" evidence="1">
    <location>
        <begin position="99"/>
        <end position="116"/>
    </location>
</feature>
<accession>A0A9W6V8Y8</accession>
<evidence type="ECO:0000256" key="1">
    <source>
        <dbReference type="SAM" id="Phobius"/>
    </source>
</evidence>
<reference evidence="2" key="1">
    <citation type="submission" date="2023-02" db="EMBL/GenBank/DDBJ databases">
        <title>Actinokineospora globicatena NBRC 15670.</title>
        <authorList>
            <person name="Ichikawa N."/>
            <person name="Sato H."/>
            <person name="Tonouchi N."/>
        </authorList>
    </citation>
    <scope>NUCLEOTIDE SEQUENCE</scope>
    <source>
        <strain evidence="2">NBRC 15670</strain>
    </source>
</reference>
<feature type="transmembrane region" description="Helical" evidence="1">
    <location>
        <begin position="122"/>
        <end position="141"/>
    </location>
</feature>
<organism evidence="2 3">
    <name type="scientific">Actinokineospora globicatena</name>
    <dbReference type="NCBI Taxonomy" id="103729"/>
    <lineage>
        <taxon>Bacteria</taxon>
        <taxon>Bacillati</taxon>
        <taxon>Actinomycetota</taxon>
        <taxon>Actinomycetes</taxon>
        <taxon>Pseudonocardiales</taxon>
        <taxon>Pseudonocardiaceae</taxon>
        <taxon>Actinokineospora</taxon>
    </lineage>
</organism>
<dbReference type="InterPro" id="IPR026467">
    <property type="entry name" value="Ser/Gly_Cys_C_dom"/>
</dbReference>
<keyword evidence="1" id="KW-0812">Transmembrane</keyword>
<comment type="caution">
    <text evidence="2">The sequence shown here is derived from an EMBL/GenBank/DDBJ whole genome shotgun (WGS) entry which is preliminary data.</text>
</comment>
<keyword evidence="3" id="KW-1185">Reference proteome</keyword>
<evidence type="ECO:0000313" key="2">
    <source>
        <dbReference type="EMBL" id="GLW90423.1"/>
    </source>
</evidence>
<dbReference type="EMBL" id="BSSD01000001">
    <property type="protein sequence ID" value="GLW90423.1"/>
    <property type="molecule type" value="Genomic_DNA"/>
</dbReference>
<keyword evidence="1" id="KW-1133">Transmembrane helix</keyword>
<name>A0A9W6V8Y8_9PSEU</name>